<proteinExistence type="predicted"/>
<keyword evidence="2" id="KW-1185">Reference proteome</keyword>
<gene>
    <name evidence="1" type="ORF">ANN_24103</name>
</gene>
<evidence type="ECO:0008006" key="3">
    <source>
        <dbReference type="Google" id="ProtNLM"/>
    </source>
</evidence>
<comment type="caution">
    <text evidence="1">The sequence shown here is derived from an EMBL/GenBank/DDBJ whole genome shotgun (WGS) entry which is preliminary data.</text>
</comment>
<sequence length="78" mass="8954">MSRLIPTKATLTIFYAKLVAVPHYTGDVMNFVDNSRSEEFVLSSIMFVLRSSVRKISLASKYTNLERVYLETPIAFFK</sequence>
<name>A0ABQ8S2G7_PERAM</name>
<evidence type="ECO:0000313" key="2">
    <source>
        <dbReference type="Proteomes" id="UP001148838"/>
    </source>
</evidence>
<accession>A0ABQ8S2G7</accession>
<reference evidence="1 2" key="1">
    <citation type="journal article" date="2022" name="Allergy">
        <title>Genome assembly and annotation of Periplaneta americana reveal a comprehensive cockroach allergen profile.</title>
        <authorList>
            <person name="Wang L."/>
            <person name="Xiong Q."/>
            <person name="Saelim N."/>
            <person name="Wang L."/>
            <person name="Nong W."/>
            <person name="Wan A.T."/>
            <person name="Shi M."/>
            <person name="Liu X."/>
            <person name="Cao Q."/>
            <person name="Hui J.H.L."/>
            <person name="Sookrung N."/>
            <person name="Leung T.F."/>
            <person name="Tungtrongchitr A."/>
            <person name="Tsui S.K.W."/>
        </authorList>
    </citation>
    <scope>NUCLEOTIDE SEQUENCE [LARGE SCALE GENOMIC DNA]</scope>
    <source>
        <strain evidence="1">PWHHKU_190912</strain>
    </source>
</reference>
<dbReference type="EMBL" id="JAJSOF020000037">
    <property type="protein sequence ID" value="KAJ4428089.1"/>
    <property type="molecule type" value="Genomic_DNA"/>
</dbReference>
<organism evidence="1 2">
    <name type="scientific">Periplaneta americana</name>
    <name type="common">American cockroach</name>
    <name type="synonym">Blatta americana</name>
    <dbReference type="NCBI Taxonomy" id="6978"/>
    <lineage>
        <taxon>Eukaryota</taxon>
        <taxon>Metazoa</taxon>
        <taxon>Ecdysozoa</taxon>
        <taxon>Arthropoda</taxon>
        <taxon>Hexapoda</taxon>
        <taxon>Insecta</taxon>
        <taxon>Pterygota</taxon>
        <taxon>Neoptera</taxon>
        <taxon>Polyneoptera</taxon>
        <taxon>Dictyoptera</taxon>
        <taxon>Blattodea</taxon>
        <taxon>Blattoidea</taxon>
        <taxon>Blattidae</taxon>
        <taxon>Blattinae</taxon>
        <taxon>Periplaneta</taxon>
    </lineage>
</organism>
<dbReference type="Proteomes" id="UP001148838">
    <property type="component" value="Unassembled WGS sequence"/>
</dbReference>
<evidence type="ECO:0000313" key="1">
    <source>
        <dbReference type="EMBL" id="KAJ4428089.1"/>
    </source>
</evidence>
<protein>
    <recommendedName>
        <fullName evidence="3">Per a allergen</fullName>
    </recommendedName>
</protein>